<dbReference type="AlphaFoldDB" id="A0A8J3I8Z5"/>
<gene>
    <name evidence="1" type="ORF">KSX_63800</name>
</gene>
<name>A0A8J3I8Z5_9CHLR</name>
<organism evidence="1 2">
    <name type="scientific">Ktedonospora formicarum</name>
    <dbReference type="NCBI Taxonomy" id="2778364"/>
    <lineage>
        <taxon>Bacteria</taxon>
        <taxon>Bacillati</taxon>
        <taxon>Chloroflexota</taxon>
        <taxon>Ktedonobacteria</taxon>
        <taxon>Ktedonobacterales</taxon>
        <taxon>Ktedonobacteraceae</taxon>
        <taxon>Ktedonospora</taxon>
    </lineage>
</organism>
<dbReference type="InterPro" id="IPR027417">
    <property type="entry name" value="P-loop_NTPase"/>
</dbReference>
<reference evidence="1" key="1">
    <citation type="submission" date="2020-10" db="EMBL/GenBank/DDBJ databases">
        <title>Taxonomic study of unclassified bacteria belonging to the class Ktedonobacteria.</title>
        <authorList>
            <person name="Yabe S."/>
            <person name="Wang C.M."/>
            <person name="Zheng Y."/>
            <person name="Sakai Y."/>
            <person name="Cavaletti L."/>
            <person name="Monciardini P."/>
            <person name="Donadio S."/>
        </authorList>
    </citation>
    <scope>NUCLEOTIDE SEQUENCE</scope>
    <source>
        <strain evidence="1">SOSP1-1</strain>
    </source>
</reference>
<proteinExistence type="predicted"/>
<comment type="caution">
    <text evidence="1">The sequence shown here is derived from an EMBL/GenBank/DDBJ whole genome shotgun (WGS) entry which is preliminary data.</text>
</comment>
<accession>A0A8J3I8Z5</accession>
<dbReference type="RefSeq" id="WP_220197417.1">
    <property type="nucleotide sequence ID" value="NZ_BNJF01000003.1"/>
</dbReference>
<evidence type="ECO:0000313" key="2">
    <source>
        <dbReference type="Proteomes" id="UP000612362"/>
    </source>
</evidence>
<dbReference type="SUPFAM" id="SSF52540">
    <property type="entry name" value="P-loop containing nucleoside triphosphate hydrolases"/>
    <property type="match status" value="1"/>
</dbReference>
<evidence type="ECO:0000313" key="1">
    <source>
        <dbReference type="EMBL" id="GHO48217.1"/>
    </source>
</evidence>
<protein>
    <submittedName>
        <fullName evidence="1">Uncharacterized protein</fullName>
    </submittedName>
</protein>
<sequence length="226" mass="25130">MENSTPDLTWLIEHILPKGELLIVQSPSCVGRSLLLLDWAFCHATGKPWFGHHVGSGSVAYCSSEKLQGLGGRARAWYTTYESEIDLPVSQTPISFYELGTLSDDNYFIATEQLTEEIAALPETPSLIVLDVLTTDERKARVLAYRLWQQFGTTVLLTSTSGTYDNIVQLIPLEQSSEQRFLLRLPSKYSAPPLQLRLQSVSPSDKDFPLADATSYIIECEGQQSA</sequence>
<keyword evidence="2" id="KW-1185">Reference proteome</keyword>
<dbReference type="Gene3D" id="3.40.50.300">
    <property type="entry name" value="P-loop containing nucleotide triphosphate hydrolases"/>
    <property type="match status" value="1"/>
</dbReference>
<dbReference type="Pfam" id="PF13481">
    <property type="entry name" value="AAA_25"/>
    <property type="match status" value="1"/>
</dbReference>
<dbReference type="EMBL" id="BNJF01000003">
    <property type="protein sequence ID" value="GHO48217.1"/>
    <property type="molecule type" value="Genomic_DNA"/>
</dbReference>
<dbReference type="Proteomes" id="UP000612362">
    <property type="component" value="Unassembled WGS sequence"/>
</dbReference>